<dbReference type="AlphaFoldDB" id="A0A8C6B041"/>
<reference evidence="2" key="2">
    <citation type="submission" date="2025-09" db="UniProtKB">
        <authorList>
            <consortium name="Ensembl"/>
        </authorList>
    </citation>
    <scope>IDENTIFICATION</scope>
</reference>
<evidence type="ECO:0000259" key="1">
    <source>
        <dbReference type="Pfam" id="PF18336"/>
    </source>
</evidence>
<dbReference type="Proteomes" id="UP000694561">
    <property type="component" value="Unplaced"/>
</dbReference>
<dbReference type="Ensembl" id="ENSMMNT00015009662.1">
    <property type="protein sequence ID" value="ENSMMNP00015008843.1"/>
    <property type="gene ID" value="ENSMMNG00015006580.1"/>
</dbReference>
<organism evidence="2 3">
    <name type="scientific">Monodon monoceros</name>
    <name type="common">Narwhal</name>
    <name type="synonym">Ceratodon monodon</name>
    <dbReference type="NCBI Taxonomy" id="40151"/>
    <lineage>
        <taxon>Eukaryota</taxon>
        <taxon>Metazoa</taxon>
        <taxon>Chordata</taxon>
        <taxon>Craniata</taxon>
        <taxon>Vertebrata</taxon>
        <taxon>Euteleostomi</taxon>
        <taxon>Mammalia</taxon>
        <taxon>Eutheria</taxon>
        <taxon>Laurasiatheria</taxon>
        <taxon>Artiodactyla</taxon>
        <taxon>Whippomorpha</taxon>
        <taxon>Cetacea</taxon>
        <taxon>Odontoceti</taxon>
        <taxon>Monodontidae</taxon>
        <taxon>Monodon</taxon>
    </lineage>
</organism>
<evidence type="ECO:0000313" key="2">
    <source>
        <dbReference type="Ensembl" id="ENSMMNP00015008843.1"/>
    </source>
</evidence>
<feature type="domain" description="Agenet-like" evidence="1">
    <location>
        <begin position="14"/>
        <end position="41"/>
    </location>
</feature>
<reference evidence="2" key="1">
    <citation type="submission" date="2025-08" db="UniProtKB">
        <authorList>
            <consortium name="Ensembl"/>
        </authorList>
    </citation>
    <scope>IDENTIFICATION</scope>
</reference>
<evidence type="ECO:0000313" key="3">
    <source>
        <dbReference type="Proteomes" id="UP000694561"/>
    </source>
</evidence>
<proteinExistence type="predicted"/>
<keyword evidence="3" id="KW-1185">Reference proteome</keyword>
<sequence length="66" mass="7363">MTISLCGSNTAEVTVEILGSNGAFDKGFIKDVHEDSLTVVLKEMKYRCIQEQMIKNHADGGWLNFE</sequence>
<protein>
    <recommendedName>
        <fullName evidence="1">Agenet-like domain-containing protein</fullName>
    </recommendedName>
</protein>
<dbReference type="GeneTree" id="ENSGT00940000168548"/>
<accession>A0A8C6B041</accession>
<dbReference type="Gene3D" id="2.30.30.140">
    <property type="match status" value="1"/>
</dbReference>
<dbReference type="InterPro" id="IPR041560">
    <property type="entry name" value="Tudor_FRM1"/>
</dbReference>
<dbReference type="Pfam" id="PF18336">
    <property type="entry name" value="Tudor_FRX1"/>
    <property type="match status" value="1"/>
</dbReference>
<name>A0A8C6B041_MONMO</name>